<reference evidence="18" key="1">
    <citation type="submission" date="2009-06" db="EMBL/GenBank/DDBJ databases">
        <title>Lepeophtheirus salmonis ESTs and full-length cDNAs.</title>
        <authorList>
            <person name="Yasuike M."/>
            <person name="von Schalburg K."/>
            <person name="Cooper G."/>
            <person name="Leong J."/>
            <person name="Jones S.R.M."/>
            <person name="Koop B.F."/>
        </authorList>
    </citation>
    <scope>NUCLEOTIDE SEQUENCE</scope>
    <source>
        <strain evidence="18">Pacific form</strain>
        <tissue evidence="18">Whole</tissue>
    </source>
</reference>
<comment type="subcellular location">
    <subcellularLocation>
        <location evidence="3">Cytoplasm</location>
        <location evidence="3">Cytoskeleton</location>
        <location evidence="3">Microtubule organizing center</location>
        <location evidence="3">Centrosome</location>
    </subcellularLocation>
    <subcellularLocation>
        <location evidence="4">Cytoplasmic vesicle</location>
    </subcellularLocation>
    <subcellularLocation>
        <location evidence="1">Midbody</location>
    </subcellularLocation>
    <subcellularLocation>
        <location evidence="2">Nucleus envelope</location>
    </subcellularLocation>
</comment>
<evidence type="ECO:0000256" key="15">
    <source>
        <dbReference type="ARBA" id="ARBA00046124"/>
    </source>
</evidence>
<evidence type="ECO:0000256" key="10">
    <source>
        <dbReference type="ARBA" id="ARBA00023212"/>
    </source>
</evidence>
<dbReference type="GO" id="GO:0005813">
    <property type="term" value="C:centrosome"/>
    <property type="evidence" value="ECO:0007669"/>
    <property type="project" value="UniProtKB-SubCell"/>
</dbReference>
<evidence type="ECO:0000256" key="8">
    <source>
        <dbReference type="ARBA" id="ARBA00022553"/>
    </source>
</evidence>
<evidence type="ECO:0000256" key="5">
    <source>
        <dbReference type="ARBA" id="ARBA00005536"/>
    </source>
</evidence>
<evidence type="ECO:0000256" key="2">
    <source>
        <dbReference type="ARBA" id="ARBA00004259"/>
    </source>
</evidence>
<comment type="function">
    <text evidence="15">ESCRT-III-like protein involved in cytokinesis, nuclear envelope reassembly and endosomal tubulation. Is required for efficient abscission during cytokinesis. Involved in recruiting VPS4A and/or VPS4B to the midbody of dividing cells. During late anaphase, involved in nuclear envelope reassembly and mitotic spindle disassembly together with the ESCRT-III complex: IST1 acts by mediating the recruitment of SPAST to the nuclear membrane, leading to microtubule severing. Recruited to the reforming nuclear envelope (NE) during anaphase by LEMD2. Regulates early endosomal tubulation together with the ESCRT-III complex by mediating the recruitment of SPAST.</text>
</comment>
<dbReference type="AlphaFoldDB" id="C1BSR8"/>
<evidence type="ECO:0000256" key="3">
    <source>
        <dbReference type="ARBA" id="ARBA00004300"/>
    </source>
</evidence>
<feature type="region of interest" description="Disordered" evidence="17">
    <location>
        <begin position="243"/>
        <end position="298"/>
    </location>
</feature>
<comment type="subunit">
    <text evidence="16">Interacts with CHMP1A, CHMP1B, VPS4A and VTA1. Interacts with SPAST, STAMBP, and USP8. May interact with VPS37B. May associate with the ESCRT-I complex. Interacts with MITD1, in competition with VSP4. Interacts with SPART (via MIT domain); leading to the recruitment of SPART to midbodies. Interacts with SPAST.</text>
</comment>
<dbReference type="GO" id="GO:0030496">
    <property type="term" value="C:midbody"/>
    <property type="evidence" value="ECO:0007669"/>
    <property type="project" value="UniProtKB-SubCell"/>
</dbReference>
<keyword evidence="10" id="KW-0206">Cytoskeleton</keyword>
<feature type="compositionally biased region" description="Basic and acidic residues" evidence="17">
    <location>
        <begin position="281"/>
        <end position="293"/>
    </location>
</feature>
<dbReference type="GO" id="GO:0051301">
    <property type="term" value="P:cell division"/>
    <property type="evidence" value="ECO:0007669"/>
    <property type="project" value="UniProtKB-KW"/>
</dbReference>
<dbReference type="PANTHER" id="PTHR12161">
    <property type="entry name" value="IST1 FAMILY MEMBER"/>
    <property type="match status" value="1"/>
</dbReference>
<accession>C1BSR8</accession>
<dbReference type="GO" id="GO:0031410">
    <property type="term" value="C:cytoplasmic vesicle"/>
    <property type="evidence" value="ECO:0007669"/>
    <property type="project" value="UniProtKB-SubCell"/>
</dbReference>
<evidence type="ECO:0000256" key="11">
    <source>
        <dbReference type="ARBA" id="ARBA00023242"/>
    </source>
</evidence>
<keyword evidence="11" id="KW-0539">Nucleus</keyword>
<dbReference type="Pfam" id="PF03398">
    <property type="entry name" value="Ist1"/>
    <property type="match status" value="1"/>
</dbReference>
<dbReference type="InterPro" id="IPR005061">
    <property type="entry name" value="Ist1"/>
</dbReference>
<dbReference type="GO" id="GO:0005635">
    <property type="term" value="C:nuclear envelope"/>
    <property type="evidence" value="ECO:0007669"/>
    <property type="project" value="UniProtKB-SubCell"/>
</dbReference>
<evidence type="ECO:0000256" key="7">
    <source>
        <dbReference type="ARBA" id="ARBA00022490"/>
    </source>
</evidence>
<dbReference type="GO" id="GO:0015031">
    <property type="term" value="P:protein transport"/>
    <property type="evidence" value="ECO:0007669"/>
    <property type="project" value="InterPro"/>
</dbReference>
<dbReference type="FunFam" id="1.20.1260.60:FF:000001">
    <property type="entry name" value="IST1 homolog isoform X1"/>
    <property type="match status" value="1"/>
</dbReference>
<organism evidence="18">
    <name type="scientific">Lepeophtheirus salmonis</name>
    <name type="common">Salmon louse</name>
    <name type="synonym">Caligus salmonis</name>
    <dbReference type="NCBI Taxonomy" id="72036"/>
    <lineage>
        <taxon>Eukaryota</taxon>
        <taxon>Metazoa</taxon>
        <taxon>Ecdysozoa</taxon>
        <taxon>Arthropoda</taxon>
        <taxon>Crustacea</taxon>
        <taxon>Multicrustacea</taxon>
        <taxon>Hexanauplia</taxon>
        <taxon>Copepoda</taxon>
        <taxon>Siphonostomatoida</taxon>
        <taxon>Caligidae</taxon>
        <taxon>Lepeophtheirus</taxon>
    </lineage>
</organism>
<keyword evidence="13" id="KW-0968">Cytoplasmic vesicle</keyword>
<keyword evidence="12" id="KW-0131">Cell cycle</keyword>
<evidence type="ECO:0000256" key="16">
    <source>
        <dbReference type="ARBA" id="ARBA00046920"/>
    </source>
</evidence>
<evidence type="ECO:0000256" key="14">
    <source>
        <dbReference type="ARBA" id="ARBA00032374"/>
    </source>
</evidence>
<comment type="similarity">
    <text evidence="5">Belongs to the IST1 family.</text>
</comment>
<evidence type="ECO:0000256" key="12">
    <source>
        <dbReference type="ARBA" id="ARBA00023306"/>
    </source>
</evidence>
<evidence type="ECO:0000256" key="9">
    <source>
        <dbReference type="ARBA" id="ARBA00022618"/>
    </source>
</evidence>
<dbReference type="OrthoDB" id="29853at2759"/>
<evidence type="ECO:0000256" key="17">
    <source>
        <dbReference type="SAM" id="MobiDB-lite"/>
    </source>
</evidence>
<protein>
    <recommendedName>
        <fullName evidence="6">IST1 homolog</fullName>
    </recommendedName>
    <alternativeName>
        <fullName evidence="14">Charged multivesicular body protein 8</fullName>
    </alternativeName>
</protein>
<evidence type="ECO:0000256" key="4">
    <source>
        <dbReference type="ARBA" id="ARBA00004541"/>
    </source>
</evidence>
<keyword evidence="8" id="KW-0597">Phosphoprotein</keyword>
<dbReference type="EMBL" id="BT121863">
    <property type="protein sequence ID" value="ADD38793.1"/>
    <property type="molecule type" value="mRNA"/>
</dbReference>
<proteinExistence type="evidence at transcript level"/>
<dbReference type="OMA" id="SKMPMNN"/>
<name>C1BSR8_LEPSM</name>
<evidence type="ECO:0000256" key="13">
    <source>
        <dbReference type="ARBA" id="ARBA00023329"/>
    </source>
</evidence>
<evidence type="ECO:0000313" key="18">
    <source>
        <dbReference type="EMBL" id="ACO12071.1"/>
    </source>
</evidence>
<reference evidence="19" key="2">
    <citation type="submission" date="2010-03" db="EMBL/GenBank/DDBJ databases">
        <title>Atlantic Lepeophtheirus salmonis ESTs and full-length cDNAs.</title>
        <authorList>
            <person name="Yasuike M."/>
            <person name="von Schalburg K."/>
            <person name="Cooper G."/>
            <person name="Leong J."/>
            <person name="Nilsen F."/>
            <person name="Jones S.R.M."/>
            <person name="Koop B.F."/>
        </authorList>
    </citation>
    <scope>NUCLEOTIDE SEQUENCE</scope>
    <source>
        <strain evidence="19">Atlantic form</strain>
        <tissue evidence="19">Mixed tissue</tissue>
    </source>
</reference>
<evidence type="ECO:0000313" key="19">
    <source>
        <dbReference type="EMBL" id="ADD38793.1"/>
    </source>
</evidence>
<evidence type="ECO:0000256" key="1">
    <source>
        <dbReference type="ARBA" id="ARBA00004214"/>
    </source>
</evidence>
<dbReference type="InterPro" id="IPR042277">
    <property type="entry name" value="IST1-like"/>
</dbReference>
<keyword evidence="9" id="KW-0132">Cell division</keyword>
<gene>
    <name evidence="18" type="primary">K0174</name>
    <name evidence="19" type="synonym">IST1</name>
</gene>
<dbReference type="EMBL" id="BT077647">
    <property type="protein sequence ID" value="ACO12071.1"/>
    <property type="molecule type" value="mRNA"/>
</dbReference>
<keyword evidence="7" id="KW-0963">Cytoplasm</keyword>
<dbReference type="Gene3D" id="1.20.1260.60">
    <property type="entry name" value="Vacuolar protein sorting-associated protein Ist1"/>
    <property type="match status" value="1"/>
</dbReference>
<dbReference type="PANTHER" id="PTHR12161:SF5">
    <property type="entry name" value="IST1 HOMOLOG"/>
    <property type="match status" value="1"/>
</dbReference>
<evidence type="ECO:0000256" key="6">
    <source>
        <dbReference type="ARBA" id="ARBA00014513"/>
    </source>
</evidence>
<sequence>MFSSKPNYSQLKTNLKICMNRLKLLQKKKTELAMKSRAEIADLIATGKIDRAKIRVEHIIREDYLVEAMELVELYCDLLLARFGLLQSSSQVDCGLVEAVSSLIWSAPRLSSDVQELTTIAKQLSLKYGEPFAQVCRENRDENVSERIIHKLSVEAPPKLTVEKYLIEIAKYYDVTYEPDPQVMKHDAEQQLIDIGIPNLPFIPGGGLGGGGFDAKIGAVATAPAASIPFNYPQPSVKTIPAARVDDEIPPPYYPSSKEFDFDDDDKKMPFPDLPDIPSDSSRKSTPELTNKEDEIDLDDLTRRFEELKKRK</sequence>